<dbReference type="InterPro" id="IPR054476">
    <property type="entry name" value="Ltn1_N"/>
</dbReference>
<dbReference type="GO" id="GO:1990112">
    <property type="term" value="C:RQC complex"/>
    <property type="evidence" value="ECO:0007669"/>
    <property type="project" value="UniProtKB-UniRule"/>
</dbReference>
<gene>
    <name evidence="5" type="ORF">NDN08_002675</name>
</gene>
<dbReference type="PANTHER" id="PTHR12389">
    <property type="entry name" value="ZINC FINGER PROTEIN 294"/>
    <property type="match status" value="1"/>
</dbReference>
<accession>A0AAV8UUD6</accession>
<dbReference type="InterPro" id="IPR054478">
    <property type="entry name" value="LTN1_UBC"/>
</dbReference>
<name>A0AAV8UUD6_9RHOD</name>
<dbReference type="GO" id="GO:0005829">
    <property type="term" value="C:cytosol"/>
    <property type="evidence" value="ECO:0007669"/>
    <property type="project" value="UniProtKB-UniRule"/>
</dbReference>
<dbReference type="GO" id="GO:1990116">
    <property type="term" value="P:ribosome-associated ubiquitin-dependent protein catabolic process"/>
    <property type="evidence" value="ECO:0007669"/>
    <property type="project" value="UniProtKB-UniRule"/>
</dbReference>
<dbReference type="PANTHER" id="PTHR12389:SF0">
    <property type="entry name" value="E3 UBIQUITIN-PROTEIN LIGASE LISTERIN"/>
    <property type="match status" value="1"/>
</dbReference>
<keyword evidence="6" id="KW-1185">Reference proteome</keyword>
<keyword evidence="1" id="KW-0863">Zinc-finger</keyword>
<dbReference type="GO" id="GO:0072344">
    <property type="term" value="P:rescue of stalled ribosome"/>
    <property type="evidence" value="ECO:0007669"/>
    <property type="project" value="UniProtKB-UniRule"/>
</dbReference>
<dbReference type="EC" id="2.3.2.27" evidence="1"/>
<keyword evidence="1" id="KW-0479">Metal-binding</keyword>
<dbReference type="SUPFAM" id="SSF48371">
    <property type="entry name" value="ARM repeat"/>
    <property type="match status" value="1"/>
</dbReference>
<feature type="domain" description="E3 ubiquitin-protein ligase listerin HEAT repeat region" evidence="3">
    <location>
        <begin position="1098"/>
        <end position="1255"/>
    </location>
</feature>
<dbReference type="Proteomes" id="UP001157974">
    <property type="component" value="Unassembled WGS sequence"/>
</dbReference>
<dbReference type="EMBL" id="JAMWBK010000004">
    <property type="protein sequence ID" value="KAJ8906180.1"/>
    <property type="molecule type" value="Genomic_DNA"/>
</dbReference>
<comment type="pathway">
    <text evidence="1">Protein modification; protein ubiquitination.</text>
</comment>
<evidence type="ECO:0000313" key="5">
    <source>
        <dbReference type="EMBL" id="KAJ8906180.1"/>
    </source>
</evidence>
<dbReference type="InterPro" id="IPR016024">
    <property type="entry name" value="ARM-type_fold"/>
</dbReference>
<dbReference type="Pfam" id="PF23009">
    <property type="entry name" value="UBC_like"/>
    <property type="match status" value="1"/>
</dbReference>
<dbReference type="GO" id="GO:0008270">
    <property type="term" value="F:zinc ion binding"/>
    <property type="evidence" value="ECO:0007669"/>
    <property type="project" value="UniProtKB-KW"/>
</dbReference>
<dbReference type="Gene3D" id="1.25.10.10">
    <property type="entry name" value="Leucine-rich Repeat Variant"/>
    <property type="match status" value="1"/>
</dbReference>
<sequence length="1406" mass="155486">MGKKHASVAGSASLLPENLRSGVFTSLSDITRKVIGDEEDLTDELDDWTTSALQMAQRLMKKDEATRTKAISELRAHVESRKDPPQSIEFMRSFENIFRRAMLNDPAAAVRRDALVIVSKLVQLHKAAVAKILKGLVPNWLAARGDQSVEVSSVAKSSFNEAFPSPSARSKALTFVQAESNQFLEDEMKANEDRRTVRALAVANAYLDDRHSIEGLEESIPSVIGKAARSKKNDGLRRTAYQVARRWVEEGGPSDRVFPLAKKAILDPLARFDSWELLLSVIKTDPRIVQEEHQEILSGVQSAVKRTATSDDAGDVSAICQSMLLVLNILIESSPESGVASVCMLETLLDSSEKINAKSPRAGLVFETNCECCTLAVVQVQKGRLRDVDPTEHVLKSISSYLSLESGYTDRQSAGKAASMLYSAVSSRDQVTTEAAERFCLILKSNWRSEIAVFKRVIERQEAFLNALLLRPERRRVGSLYIGPCTEALSQVLLQTETSDFVPKAILCLEAISLAVSKVELDRQAYQTANRVTQKFLLDGVQIKEVTPIAKSLLNGQELSAIANGASTKSLSTLLLNASFSGEWVDNLVLKALENGQWELVHSTLVGKSVLLQSTMNRILVGLSDALGNNLETALLAISRMDGNLNTKSSFDFCSRFLLHEYTNDKEAGLAVDGVLQLAESLDDVEEKMSLLDTILSLAGDQITRPTIGKVVGYLVQQVFSSDLAGFRELVYPVVENNLENDDFLSALVAECVTEVLRCPAVFALLAIRSSDRTKALALDLICESSESETSMVADITAALDIFDESSTEAFGHLLQRCLEKSGESISIDVAKSAFRRPKSWIVVIQRIRASNIPLDKKELALKDFGLHFQESLSQLEVADFQDWARIQHLFSLGGALFPLGNQLVGTDSCLILYRAFRDLRKLHVNRQRLKVTTPEQNLQFDLLAALNVLAGCVMHANVQLDDDDVRFSVEIADRCLRNQSSEMKQALPLAEKLLRSSLVGGDDQEMLRTRTRSSLVYLNRDLSSPLAPVESAIQWALENVIDEQSITQFSYNVLLQQLRSCSGVVRSAVYRTILRKGPPAVSTSDESELDDRKLPKEFADAIKSSSASELESIVVWSLVLDLTFINSGSSSSDGNSSSFRRAVTEFLRANDGVLADFMKTCLELAIPMSDDDFKQVFLSPVSDESFGNLRNSISSGDISWFAARAIYLVLLRLPALSRRWFDHSDFDAASVNTIKSFVKKRISPQIVEFELAALRRFKKDLSEQKDDFDGDMKMSIRIIGREIWTVFSFTEVSMELTLLIPEAFPLLPVDVKGGGDMQISSAKRSHLMLGVTKLLAMKDGTFAEAISFWQHNLKQVFDGVEECPICYSVLHLSSSQMPKVACPQCKKKFHSAWYVNGCTVVTLST</sequence>
<keyword evidence="1" id="KW-0833">Ubl conjugation pathway</keyword>
<dbReference type="InterPro" id="IPR039795">
    <property type="entry name" value="LTN1/Rkr1"/>
</dbReference>
<keyword evidence="1" id="KW-0808">Transferase</keyword>
<dbReference type="GO" id="GO:0061630">
    <property type="term" value="F:ubiquitin protein ligase activity"/>
    <property type="evidence" value="ECO:0007669"/>
    <property type="project" value="UniProtKB-UniRule"/>
</dbReference>
<evidence type="ECO:0000259" key="3">
    <source>
        <dbReference type="Pfam" id="PF22999"/>
    </source>
</evidence>
<evidence type="ECO:0000259" key="2">
    <source>
        <dbReference type="Pfam" id="PF22958"/>
    </source>
</evidence>
<evidence type="ECO:0000256" key="1">
    <source>
        <dbReference type="RuleBase" id="RU367090"/>
    </source>
</evidence>
<reference evidence="5 6" key="1">
    <citation type="journal article" date="2023" name="Nat. Commun.">
        <title>Origin of minicircular mitochondrial genomes in red algae.</title>
        <authorList>
            <person name="Lee Y."/>
            <person name="Cho C.H."/>
            <person name="Lee Y.M."/>
            <person name="Park S.I."/>
            <person name="Yang J.H."/>
            <person name="West J.A."/>
            <person name="Bhattacharya D."/>
            <person name="Yoon H.S."/>
        </authorList>
    </citation>
    <scope>NUCLEOTIDE SEQUENCE [LARGE SCALE GENOMIC DNA]</scope>
    <source>
        <strain evidence="5 6">CCMP1338</strain>
        <tissue evidence="5">Whole cell</tissue>
    </source>
</reference>
<protein>
    <recommendedName>
        <fullName evidence="1">E3 ubiquitin-protein ligase listerin</fullName>
        <ecNumber evidence="1">2.3.2.27</ecNumber>
    </recommendedName>
    <alternativeName>
        <fullName evidence="1">RING-type E3 ubiquitin transferase listerin</fullName>
    </alternativeName>
</protein>
<comment type="subunit">
    <text evidence="1">Component of the ribosome quality control complex (RQC).</text>
</comment>
<proteinExistence type="inferred from homology"/>
<feature type="domain" description="E3 ubiquitin-protein ligase listerin ubiquitin conjugating" evidence="4">
    <location>
        <begin position="1275"/>
        <end position="1355"/>
    </location>
</feature>
<keyword evidence="1" id="KW-0862">Zinc</keyword>
<dbReference type="Pfam" id="PF22958">
    <property type="entry name" value="Ltn1_1st"/>
    <property type="match status" value="1"/>
</dbReference>
<comment type="similarity">
    <text evidence="1">Belongs to the LTN1 family.</text>
</comment>
<organism evidence="5 6">
    <name type="scientific">Rhodosorus marinus</name>
    <dbReference type="NCBI Taxonomy" id="101924"/>
    <lineage>
        <taxon>Eukaryota</taxon>
        <taxon>Rhodophyta</taxon>
        <taxon>Stylonematophyceae</taxon>
        <taxon>Stylonematales</taxon>
        <taxon>Stylonemataceae</taxon>
        <taxon>Rhodosorus</taxon>
    </lineage>
</organism>
<dbReference type="InterPro" id="IPR054477">
    <property type="entry name" value="LTN1_E3_ligase_6th"/>
</dbReference>
<dbReference type="Pfam" id="PF22999">
    <property type="entry name" value="LTN1_E3_ligase_6th"/>
    <property type="match status" value="1"/>
</dbReference>
<dbReference type="InterPro" id="IPR011989">
    <property type="entry name" value="ARM-like"/>
</dbReference>
<comment type="catalytic activity">
    <reaction evidence="1">
        <text>S-ubiquitinyl-[E2 ubiquitin-conjugating enzyme]-L-cysteine + [acceptor protein]-L-lysine = [E2 ubiquitin-conjugating enzyme]-L-cysteine + N(6)-ubiquitinyl-[acceptor protein]-L-lysine.</text>
        <dbReference type="EC" id="2.3.2.27"/>
    </reaction>
</comment>
<comment type="caution">
    <text evidence="5">The sequence shown here is derived from an EMBL/GenBank/DDBJ whole genome shotgun (WGS) entry which is preliminary data.</text>
</comment>
<dbReference type="GO" id="GO:0043023">
    <property type="term" value="F:ribosomal large subunit binding"/>
    <property type="evidence" value="ECO:0007669"/>
    <property type="project" value="TreeGrafter"/>
</dbReference>
<evidence type="ECO:0000259" key="4">
    <source>
        <dbReference type="Pfam" id="PF23009"/>
    </source>
</evidence>
<comment type="function">
    <text evidence="1">E3 ubiquitin-protein ligase. Component of the ribosome quality control complex (RQC), a ribosome-associated complex that mediates ubiquitination and extraction of incompletely synthesized nascent chains for proteasomal degradation.</text>
</comment>
<feature type="domain" description="E3 ubiquitin-protein ligase listerin N-terminal" evidence="2">
    <location>
        <begin position="57"/>
        <end position="188"/>
    </location>
</feature>
<evidence type="ECO:0000313" key="6">
    <source>
        <dbReference type="Proteomes" id="UP001157974"/>
    </source>
</evidence>